<dbReference type="PROSITE" id="PS00125">
    <property type="entry name" value="SER_THR_PHOSPHATASE"/>
    <property type="match status" value="1"/>
</dbReference>
<dbReference type="EMBL" id="JAROKS010000014">
    <property type="protein sequence ID" value="KAK1796990.1"/>
    <property type="molecule type" value="Genomic_DNA"/>
</dbReference>
<evidence type="ECO:0000256" key="5">
    <source>
        <dbReference type="ARBA" id="ARBA00022801"/>
    </source>
</evidence>
<dbReference type="SUPFAM" id="SSF56300">
    <property type="entry name" value="Metallo-dependent phosphatases"/>
    <property type="match status" value="2"/>
</dbReference>
<evidence type="ECO:0000256" key="12">
    <source>
        <dbReference type="RuleBase" id="RU004273"/>
    </source>
</evidence>
<feature type="compositionally biased region" description="Polar residues" evidence="13">
    <location>
        <begin position="467"/>
        <end position="477"/>
    </location>
</feature>
<feature type="region of interest" description="Disordered" evidence="13">
    <location>
        <begin position="418"/>
        <end position="479"/>
    </location>
</feature>
<comment type="catalytic activity">
    <reaction evidence="11 12">
        <text>O-phospho-L-threonyl-[protein] + H2O = L-threonyl-[protein] + phosphate</text>
        <dbReference type="Rhea" id="RHEA:47004"/>
        <dbReference type="Rhea" id="RHEA-COMP:11060"/>
        <dbReference type="Rhea" id="RHEA-COMP:11605"/>
        <dbReference type="ChEBI" id="CHEBI:15377"/>
        <dbReference type="ChEBI" id="CHEBI:30013"/>
        <dbReference type="ChEBI" id="CHEBI:43474"/>
        <dbReference type="ChEBI" id="CHEBI:61977"/>
        <dbReference type="EC" id="3.1.3.16"/>
    </reaction>
</comment>
<evidence type="ECO:0000256" key="10">
    <source>
        <dbReference type="ARBA" id="ARBA00047761"/>
    </source>
</evidence>
<name>A0AAD8ZDD7_9TELE</name>
<evidence type="ECO:0000256" key="9">
    <source>
        <dbReference type="ARBA" id="ARBA00023004"/>
    </source>
</evidence>
<keyword evidence="9" id="KW-0408">Iron</keyword>
<feature type="domain" description="Serine/threonine specific protein phosphatases" evidence="14">
    <location>
        <begin position="131"/>
        <end position="136"/>
    </location>
</feature>
<evidence type="ECO:0000256" key="13">
    <source>
        <dbReference type="SAM" id="MobiDB-lite"/>
    </source>
</evidence>
<dbReference type="PANTHER" id="PTHR45673">
    <property type="entry name" value="SERINE/THREONINE-PROTEIN PHOSPHATASE 2B CATALYTIC SUBUNIT 1-RELATED"/>
    <property type="match status" value="1"/>
</dbReference>
<evidence type="ECO:0000256" key="11">
    <source>
        <dbReference type="ARBA" id="ARBA00048336"/>
    </source>
</evidence>
<keyword evidence="5 12" id="KW-0378">Hydrolase</keyword>
<comment type="cofactor">
    <cofactor evidence="2">
        <name>Fe(3+)</name>
        <dbReference type="ChEBI" id="CHEBI:29034"/>
    </cofactor>
</comment>
<comment type="cofactor">
    <cofactor evidence="1">
        <name>Zn(2+)</name>
        <dbReference type="ChEBI" id="CHEBI:29105"/>
    </cofactor>
</comment>
<evidence type="ECO:0000256" key="6">
    <source>
        <dbReference type="ARBA" id="ARBA00022833"/>
    </source>
</evidence>
<dbReference type="AlphaFoldDB" id="A0AAD8ZDD7"/>
<dbReference type="GO" id="GO:0033192">
    <property type="term" value="F:calmodulin-dependent protein phosphatase activity"/>
    <property type="evidence" value="ECO:0007669"/>
    <property type="project" value="InterPro"/>
</dbReference>
<feature type="compositionally biased region" description="Pro residues" evidence="13">
    <location>
        <begin position="437"/>
        <end position="466"/>
    </location>
</feature>
<dbReference type="GO" id="GO:0005516">
    <property type="term" value="F:calmodulin binding"/>
    <property type="evidence" value="ECO:0007669"/>
    <property type="project" value="UniProtKB-KW"/>
</dbReference>
<evidence type="ECO:0000313" key="15">
    <source>
        <dbReference type="EMBL" id="KAK1796990.1"/>
    </source>
</evidence>
<dbReference type="EC" id="3.1.3.16" evidence="12"/>
<feature type="region of interest" description="Disordered" evidence="13">
    <location>
        <begin position="352"/>
        <end position="405"/>
    </location>
</feature>
<dbReference type="InterPro" id="IPR041751">
    <property type="entry name" value="MPP_PP2B"/>
</dbReference>
<evidence type="ECO:0000259" key="14">
    <source>
        <dbReference type="PROSITE" id="PS00125"/>
    </source>
</evidence>
<reference evidence="15" key="1">
    <citation type="submission" date="2023-03" db="EMBL/GenBank/DDBJ databases">
        <title>Electrophorus voltai genome.</title>
        <authorList>
            <person name="Bian C."/>
        </authorList>
    </citation>
    <scope>NUCLEOTIDE SEQUENCE</scope>
    <source>
        <strain evidence="15">CB-2022</strain>
        <tissue evidence="15">Muscle</tissue>
    </source>
</reference>
<proteinExistence type="inferred from homology"/>
<evidence type="ECO:0000256" key="2">
    <source>
        <dbReference type="ARBA" id="ARBA00001965"/>
    </source>
</evidence>
<dbReference type="InterPro" id="IPR043360">
    <property type="entry name" value="PP2B"/>
</dbReference>
<evidence type="ECO:0000256" key="4">
    <source>
        <dbReference type="ARBA" id="ARBA00022723"/>
    </source>
</evidence>
<evidence type="ECO:0000256" key="1">
    <source>
        <dbReference type="ARBA" id="ARBA00001947"/>
    </source>
</evidence>
<evidence type="ECO:0000313" key="16">
    <source>
        <dbReference type="Proteomes" id="UP001239994"/>
    </source>
</evidence>
<keyword evidence="4" id="KW-0479">Metal-binding</keyword>
<feature type="compositionally biased region" description="Basic residues" evidence="13">
    <location>
        <begin position="360"/>
        <end position="369"/>
    </location>
</feature>
<dbReference type="Pfam" id="PF00149">
    <property type="entry name" value="Metallophos"/>
    <property type="match status" value="1"/>
</dbReference>
<evidence type="ECO:0000256" key="3">
    <source>
        <dbReference type="ARBA" id="ARBA00009905"/>
    </source>
</evidence>
<dbReference type="InterPro" id="IPR006186">
    <property type="entry name" value="Ser/Thr-sp_prot-phosphatase"/>
</dbReference>
<gene>
    <name evidence="15" type="ORF">P4O66_008385</name>
</gene>
<dbReference type="CDD" id="cd07416">
    <property type="entry name" value="MPP_PP2B"/>
    <property type="match status" value="1"/>
</dbReference>
<comment type="caution">
    <text evidence="15">The sequence shown here is derived from an EMBL/GenBank/DDBJ whole genome shotgun (WGS) entry which is preliminary data.</text>
</comment>
<evidence type="ECO:0000256" key="7">
    <source>
        <dbReference type="ARBA" id="ARBA00022860"/>
    </source>
</evidence>
<dbReference type="Proteomes" id="UP001239994">
    <property type="component" value="Unassembled WGS sequence"/>
</dbReference>
<keyword evidence="16" id="KW-1185">Reference proteome</keyword>
<feature type="compositionally biased region" description="Polar residues" evidence="13">
    <location>
        <begin position="370"/>
        <end position="382"/>
    </location>
</feature>
<dbReference type="SMART" id="SM00156">
    <property type="entry name" value="PP2Ac"/>
    <property type="match status" value="1"/>
</dbReference>
<dbReference type="InterPro" id="IPR029052">
    <property type="entry name" value="Metallo-depent_PP-like"/>
</dbReference>
<sequence>MKPSVPFPPSHRLTVKEVFDSDGKPKVDVLKGHLTKEGRVEESVALRLISEGAAILRSEKNLLDIEAPVTVCGDIHGQFFDLMKLFEVGGSPANTRYLFLGDYVDRGYFSIECVLYLWALKILYPKTLFLLRGNHECRHLTEYFTFKQESVTRRSLLPPPGRIKYSERVYDACMDAFDCLPLAALMNQQFLCVHGGLSPEITNLDDIRKLDRFKEPPAYGPMCDLLWSDPLEDFGNEKSQEHFTHNTVRGCSYFYSYPAVCDFLQHNNLLSVIRAHEAQDAGYRMYRKSQTTGFPSLITIFSAPNYLDVYNNKGEALACSNSLAFVLRGWYAADGRPPRSLTIRRLPAPSGTCGVPALRQRPHWNRLRNKNTTPDTPTSAQQRRAVPTHTFKARPAARAWGTRSPLLPVKSAARVQIDGPSTAAVNPTVSRTIHHPPGLPPVPLHQPPPGDAAPPPPAPPPPPPPTTNSRGRILQQSRQKEAAGCAYAQDCGDLNSFRQAFASMPVISAVLKYENNVMNIRQFNCSPHPYWLPNFMDVFTWSLPFVGEKVTEMLVNVLSICSNDELTTDEEIDGATASARKEVIRNKIRAIGKMARVFSVLREESESVLTLKGLTPTGMLPSGVLSGGREKLQNATIEAIEADEAIKGFSPQHKITSFEEAKGLDRINERMPPRRDTLQCDASLNSLNKALCSEANGTEGKAGSGNIQ</sequence>
<comment type="catalytic activity">
    <reaction evidence="10">
        <text>O-phospho-L-seryl-[protein] + H2O = L-seryl-[protein] + phosphate</text>
        <dbReference type="Rhea" id="RHEA:20629"/>
        <dbReference type="Rhea" id="RHEA-COMP:9863"/>
        <dbReference type="Rhea" id="RHEA-COMP:11604"/>
        <dbReference type="ChEBI" id="CHEBI:15377"/>
        <dbReference type="ChEBI" id="CHEBI:29999"/>
        <dbReference type="ChEBI" id="CHEBI:43474"/>
        <dbReference type="ChEBI" id="CHEBI:83421"/>
        <dbReference type="EC" id="3.1.3.16"/>
    </reaction>
</comment>
<comment type="similarity">
    <text evidence="3">Belongs to the PPP phosphatase family. PP-2B subfamily.</text>
</comment>
<keyword evidence="7" id="KW-0112">Calmodulin-binding</keyword>
<dbReference type="GO" id="GO:0046872">
    <property type="term" value="F:metal ion binding"/>
    <property type="evidence" value="ECO:0007669"/>
    <property type="project" value="UniProtKB-KW"/>
</dbReference>
<dbReference type="Gene3D" id="3.60.21.10">
    <property type="match status" value="2"/>
</dbReference>
<keyword evidence="8" id="KW-0904">Protein phosphatase</keyword>
<keyword evidence="6" id="KW-0862">Zinc</keyword>
<protein>
    <recommendedName>
        <fullName evidence="12">Serine/threonine-protein phosphatase</fullName>
        <ecNumber evidence="12">3.1.3.16</ecNumber>
    </recommendedName>
</protein>
<dbReference type="GO" id="GO:0097720">
    <property type="term" value="P:calcineurin-mediated signaling"/>
    <property type="evidence" value="ECO:0007669"/>
    <property type="project" value="InterPro"/>
</dbReference>
<organism evidence="15 16">
    <name type="scientific">Electrophorus voltai</name>
    <dbReference type="NCBI Taxonomy" id="2609070"/>
    <lineage>
        <taxon>Eukaryota</taxon>
        <taxon>Metazoa</taxon>
        <taxon>Chordata</taxon>
        <taxon>Craniata</taxon>
        <taxon>Vertebrata</taxon>
        <taxon>Euteleostomi</taxon>
        <taxon>Actinopterygii</taxon>
        <taxon>Neopterygii</taxon>
        <taxon>Teleostei</taxon>
        <taxon>Ostariophysi</taxon>
        <taxon>Gymnotiformes</taxon>
        <taxon>Gymnotoidei</taxon>
        <taxon>Gymnotidae</taxon>
        <taxon>Electrophorus</taxon>
    </lineage>
</organism>
<dbReference type="FunFam" id="3.60.21.10:FF:000278">
    <property type="entry name" value="Protein CBG07490"/>
    <property type="match status" value="1"/>
</dbReference>
<evidence type="ECO:0000256" key="8">
    <source>
        <dbReference type="ARBA" id="ARBA00022912"/>
    </source>
</evidence>
<dbReference type="PRINTS" id="PR00114">
    <property type="entry name" value="STPHPHTASE"/>
</dbReference>
<accession>A0AAD8ZDD7</accession>
<dbReference type="InterPro" id="IPR004843">
    <property type="entry name" value="Calcineurin-like_PHP"/>
</dbReference>